<dbReference type="OrthoDB" id="3468954at2"/>
<dbReference type="Proteomes" id="UP000278886">
    <property type="component" value="Chromosome"/>
</dbReference>
<keyword evidence="6 12" id="KW-0812">Transmembrane</keyword>
<keyword evidence="4" id="KW-0997">Cell inner membrane</keyword>
<feature type="transmembrane region" description="Helical" evidence="12">
    <location>
        <begin position="356"/>
        <end position="376"/>
    </location>
</feature>
<evidence type="ECO:0000256" key="1">
    <source>
        <dbReference type="ARBA" id="ARBA00004651"/>
    </source>
</evidence>
<organism evidence="13 14">
    <name type="scientific">Protaetiibacter intestinalis</name>
    <dbReference type="NCBI Taxonomy" id="2419774"/>
    <lineage>
        <taxon>Bacteria</taxon>
        <taxon>Bacillati</taxon>
        <taxon>Actinomycetota</taxon>
        <taxon>Actinomycetes</taxon>
        <taxon>Micrococcales</taxon>
        <taxon>Microbacteriaceae</taxon>
        <taxon>Protaetiibacter</taxon>
    </lineage>
</organism>
<gene>
    <name evidence="13" type="ORF">D7I47_11005</name>
</gene>
<dbReference type="KEGG" id="lyd:D7I47_11005"/>
<evidence type="ECO:0000256" key="4">
    <source>
        <dbReference type="ARBA" id="ARBA00022519"/>
    </source>
</evidence>
<comment type="function">
    <text evidence="9">Part of the binding-protein-dependent transport system for D-xylose. Probably responsible for the translocation of the substrate across the membrane.</text>
</comment>
<sequence length="438" mass="45462">MTTTPGTPHPSPTDTTSLPAEGGFIGSGQEGGILDQVRAYIQRVRHGDMGALPAIGGLFVLVILFTILSEAMLGQQYFLTERNFANLLTQAASLVMLAMALVFVILLGEIDLSAGVTSGVALSAFVVLTKPDGINMNWILALVIALAVGLVIGAFIGFFVARVGIPSFVVTLGLFIGLQGVTLILLGAGGVFRIQIPEFLAIQNANLPIWAGWTMLAVILLISFATSMWDRYLRNRAGVPNRTFALVIAKLAVIAVIGGFVIAVLSDNRSSSIKVIEGVPIVVPIVLAILWIGTFVLDRTKFGRYIYAIGGNAEAARRSGIKVITIRWLAFVVCSLLAVVAGVFSASKVGSVNAGFGTDTVLSGVAAAVVGGVSLFGGRGRLIHAAIGALVIAVIANGLGLLNLPAGVNYIVTGSVLVLAATVDAVSRVRAGGSLMRT</sequence>
<evidence type="ECO:0000256" key="10">
    <source>
        <dbReference type="ARBA" id="ARBA00035686"/>
    </source>
</evidence>
<evidence type="ECO:0000256" key="12">
    <source>
        <dbReference type="SAM" id="Phobius"/>
    </source>
</evidence>
<dbReference type="GO" id="GO:0005886">
    <property type="term" value="C:plasma membrane"/>
    <property type="evidence" value="ECO:0007669"/>
    <property type="project" value="UniProtKB-SubCell"/>
</dbReference>
<dbReference type="EMBL" id="CP032630">
    <property type="protein sequence ID" value="AYF98725.1"/>
    <property type="molecule type" value="Genomic_DNA"/>
</dbReference>
<keyword evidence="7 12" id="KW-1133">Transmembrane helix</keyword>
<keyword evidence="8 12" id="KW-0472">Membrane</keyword>
<proteinExistence type="predicted"/>
<feature type="transmembrane region" description="Helical" evidence="12">
    <location>
        <begin position="51"/>
        <end position="73"/>
    </location>
</feature>
<feature type="transmembrane region" description="Helical" evidence="12">
    <location>
        <begin position="209"/>
        <end position="232"/>
    </location>
</feature>
<evidence type="ECO:0000256" key="2">
    <source>
        <dbReference type="ARBA" id="ARBA00022448"/>
    </source>
</evidence>
<evidence type="ECO:0000256" key="11">
    <source>
        <dbReference type="SAM" id="MobiDB-lite"/>
    </source>
</evidence>
<evidence type="ECO:0000256" key="3">
    <source>
        <dbReference type="ARBA" id="ARBA00022475"/>
    </source>
</evidence>
<evidence type="ECO:0000256" key="5">
    <source>
        <dbReference type="ARBA" id="ARBA00022597"/>
    </source>
</evidence>
<feature type="transmembrane region" description="Helical" evidence="12">
    <location>
        <begin position="85"/>
        <end position="107"/>
    </location>
</feature>
<dbReference type="PANTHER" id="PTHR32196">
    <property type="entry name" value="ABC TRANSPORTER PERMEASE PROTEIN YPHD-RELATED-RELATED"/>
    <property type="match status" value="1"/>
</dbReference>
<evidence type="ECO:0000256" key="8">
    <source>
        <dbReference type="ARBA" id="ARBA00023136"/>
    </source>
</evidence>
<evidence type="ECO:0000256" key="9">
    <source>
        <dbReference type="ARBA" id="ARBA00035611"/>
    </source>
</evidence>
<keyword evidence="2" id="KW-0813">Transport</keyword>
<feature type="region of interest" description="Disordered" evidence="11">
    <location>
        <begin position="1"/>
        <end position="21"/>
    </location>
</feature>
<keyword evidence="14" id="KW-1185">Reference proteome</keyword>
<evidence type="ECO:0000313" key="13">
    <source>
        <dbReference type="EMBL" id="AYF98725.1"/>
    </source>
</evidence>
<feature type="transmembrane region" description="Helical" evidence="12">
    <location>
        <begin position="244"/>
        <end position="266"/>
    </location>
</feature>
<dbReference type="AlphaFoldDB" id="A0A387BC99"/>
<protein>
    <recommendedName>
        <fullName evidence="10">Xylose transport system permease protein XylH</fullName>
    </recommendedName>
</protein>
<feature type="transmembrane region" description="Helical" evidence="12">
    <location>
        <begin position="278"/>
        <end position="297"/>
    </location>
</feature>
<feature type="transmembrane region" description="Helical" evidence="12">
    <location>
        <begin position="383"/>
        <end position="402"/>
    </location>
</feature>
<dbReference type="RefSeq" id="WP_120763094.1">
    <property type="nucleotide sequence ID" value="NZ_CP032630.1"/>
</dbReference>
<dbReference type="Pfam" id="PF02653">
    <property type="entry name" value="BPD_transp_2"/>
    <property type="match status" value="1"/>
</dbReference>
<dbReference type="GO" id="GO:0022857">
    <property type="term" value="F:transmembrane transporter activity"/>
    <property type="evidence" value="ECO:0007669"/>
    <property type="project" value="InterPro"/>
</dbReference>
<keyword evidence="5" id="KW-0762">Sugar transport</keyword>
<keyword evidence="3" id="KW-1003">Cell membrane</keyword>
<evidence type="ECO:0000256" key="7">
    <source>
        <dbReference type="ARBA" id="ARBA00022989"/>
    </source>
</evidence>
<evidence type="ECO:0000313" key="14">
    <source>
        <dbReference type="Proteomes" id="UP000278886"/>
    </source>
</evidence>
<dbReference type="PANTHER" id="PTHR32196:SF32">
    <property type="entry name" value="XYLOSE TRANSPORT SYSTEM PERMEASE PROTEIN XYLH"/>
    <property type="match status" value="1"/>
</dbReference>
<accession>A0A387BC99</accession>
<dbReference type="CDD" id="cd06579">
    <property type="entry name" value="TM_PBP1_transp_AraH_like"/>
    <property type="match status" value="1"/>
</dbReference>
<comment type="subcellular location">
    <subcellularLocation>
        <location evidence="1">Cell membrane</location>
        <topology evidence="1">Multi-pass membrane protein</topology>
    </subcellularLocation>
</comment>
<name>A0A387BC99_9MICO</name>
<reference evidence="14" key="1">
    <citation type="submission" date="2018-09" db="EMBL/GenBank/DDBJ databases">
        <title>Genome sequencing of strain 2DFWR-13.</title>
        <authorList>
            <person name="Heo J."/>
            <person name="Kim S.-J."/>
            <person name="Kwon S.-W."/>
        </authorList>
    </citation>
    <scope>NUCLEOTIDE SEQUENCE [LARGE SCALE GENOMIC DNA]</scope>
    <source>
        <strain evidence="14">2DFWR-13</strain>
    </source>
</reference>
<dbReference type="InterPro" id="IPR001851">
    <property type="entry name" value="ABC_transp_permease"/>
</dbReference>
<feature type="transmembrane region" description="Helical" evidence="12">
    <location>
        <begin position="326"/>
        <end position="344"/>
    </location>
</feature>
<feature type="transmembrane region" description="Helical" evidence="12">
    <location>
        <begin position="138"/>
        <end position="161"/>
    </location>
</feature>
<feature type="transmembrane region" description="Helical" evidence="12">
    <location>
        <begin position="168"/>
        <end position="189"/>
    </location>
</feature>
<evidence type="ECO:0000256" key="6">
    <source>
        <dbReference type="ARBA" id="ARBA00022692"/>
    </source>
</evidence>
<feature type="transmembrane region" description="Helical" evidence="12">
    <location>
        <begin position="408"/>
        <end position="427"/>
    </location>
</feature>